<protein>
    <submittedName>
        <fullName evidence="8">Dihydrofolate synthase / folylpolyglutamate synthase</fullName>
    </submittedName>
</protein>
<evidence type="ECO:0000256" key="6">
    <source>
        <dbReference type="ARBA" id="ARBA00022842"/>
    </source>
</evidence>
<keyword evidence="6" id="KW-0460">Magnesium</keyword>
<accession>A0A239A9D9</accession>
<dbReference type="EMBL" id="FZOB01000017">
    <property type="protein sequence ID" value="SNR92245.1"/>
    <property type="molecule type" value="Genomic_DNA"/>
</dbReference>
<evidence type="ECO:0000256" key="3">
    <source>
        <dbReference type="ARBA" id="ARBA00022723"/>
    </source>
</evidence>
<keyword evidence="2" id="KW-0436">Ligase</keyword>
<dbReference type="GO" id="GO:0005524">
    <property type="term" value="F:ATP binding"/>
    <property type="evidence" value="ECO:0007669"/>
    <property type="project" value="UniProtKB-KW"/>
</dbReference>
<dbReference type="GO" id="GO:0004326">
    <property type="term" value="F:tetrahydrofolylpolyglutamate synthase activity"/>
    <property type="evidence" value="ECO:0007669"/>
    <property type="project" value="InterPro"/>
</dbReference>
<dbReference type="Gene3D" id="3.90.190.20">
    <property type="entry name" value="Mur ligase, C-terminal domain"/>
    <property type="match status" value="1"/>
</dbReference>
<dbReference type="Pfam" id="PF08245">
    <property type="entry name" value="Mur_ligase_M"/>
    <property type="match status" value="1"/>
</dbReference>
<dbReference type="RefSeq" id="WP_089323709.1">
    <property type="nucleotide sequence ID" value="NZ_FZOB01000017.1"/>
</dbReference>
<sequence length="404" mass="45148">MTAFESYFLNKEFVWKPGLERIKKAVASLDFSFPPSVIVAGTNGKGSTSSFIASILKAHGVRTGLFTSPHLLEFNERFRIDLEPVDTGLLDRAFLNLLPVIEENSLTYFEAAFLLSLYLFKDCDFVVYEVGLGGRLDATNSIEHNLAVITHIDYDHKDYLGETIEEIATEKLHVVKNRIPVVISQNRKVVFDIATEFTDEIYAFGSDFNVFSVRVTSEGTKGIYSDKEITFPFNLSVYGKHQAINAATGIFTAKKVLKELLCLKVDISKIKGAVSSVTIPGRFEILRRKPFFIVDVAHNIDAVGRFVETLGMLGISVDIVYSGLKDKDFNAIFKLFKSYTDEAGTELFLVPIKNPRGFSYKELKEKYGKEATVLESLKGEVLKKDVAVVGSFYLISDVLNGNFK</sequence>
<dbReference type="AlphaFoldDB" id="A0A239A9D9"/>
<evidence type="ECO:0000256" key="5">
    <source>
        <dbReference type="ARBA" id="ARBA00022840"/>
    </source>
</evidence>
<name>A0A239A9D9_9BACT</name>
<proteinExistence type="inferred from homology"/>
<feature type="domain" description="Mur ligase central" evidence="7">
    <location>
        <begin position="39"/>
        <end position="251"/>
    </location>
</feature>
<keyword evidence="5" id="KW-0067">ATP-binding</keyword>
<reference evidence="9" key="1">
    <citation type="submission" date="2017-06" db="EMBL/GenBank/DDBJ databases">
        <authorList>
            <person name="Varghese N."/>
            <person name="Submissions S."/>
        </authorList>
    </citation>
    <scope>NUCLEOTIDE SEQUENCE [LARGE SCALE GENOMIC DNA]</scope>
    <source>
        <strain evidence="9">DSM 15668</strain>
    </source>
</reference>
<dbReference type="Gene3D" id="3.40.1190.10">
    <property type="entry name" value="Mur-like, catalytic domain"/>
    <property type="match status" value="1"/>
</dbReference>
<dbReference type="PANTHER" id="PTHR11136:SF0">
    <property type="entry name" value="DIHYDROFOLATE SYNTHETASE-RELATED"/>
    <property type="match status" value="1"/>
</dbReference>
<dbReference type="SUPFAM" id="SSF53623">
    <property type="entry name" value="MurD-like peptide ligases, catalytic domain"/>
    <property type="match status" value="1"/>
</dbReference>
<evidence type="ECO:0000259" key="7">
    <source>
        <dbReference type="Pfam" id="PF08245"/>
    </source>
</evidence>
<evidence type="ECO:0000313" key="9">
    <source>
        <dbReference type="Proteomes" id="UP000198405"/>
    </source>
</evidence>
<dbReference type="PANTHER" id="PTHR11136">
    <property type="entry name" value="FOLYLPOLYGLUTAMATE SYNTHASE-RELATED"/>
    <property type="match status" value="1"/>
</dbReference>
<dbReference type="PIRSF" id="PIRSF001563">
    <property type="entry name" value="Folylpolyglu_synth"/>
    <property type="match status" value="1"/>
</dbReference>
<evidence type="ECO:0000256" key="1">
    <source>
        <dbReference type="ARBA" id="ARBA00008276"/>
    </source>
</evidence>
<evidence type="ECO:0000256" key="2">
    <source>
        <dbReference type="ARBA" id="ARBA00022598"/>
    </source>
</evidence>
<dbReference type="NCBIfam" id="TIGR01499">
    <property type="entry name" value="folC"/>
    <property type="match status" value="1"/>
</dbReference>
<dbReference type="GO" id="GO:0008841">
    <property type="term" value="F:dihydrofolate synthase activity"/>
    <property type="evidence" value="ECO:0007669"/>
    <property type="project" value="TreeGrafter"/>
</dbReference>
<keyword evidence="3" id="KW-0479">Metal-binding</keyword>
<keyword evidence="9" id="KW-1185">Reference proteome</keyword>
<dbReference type="OrthoDB" id="9809356at2"/>
<dbReference type="SUPFAM" id="SSF53244">
    <property type="entry name" value="MurD-like peptide ligases, peptide-binding domain"/>
    <property type="match status" value="1"/>
</dbReference>
<dbReference type="InterPro" id="IPR036615">
    <property type="entry name" value="Mur_ligase_C_dom_sf"/>
</dbReference>
<dbReference type="InterPro" id="IPR001645">
    <property type="entry name" value="Folylpolyglutamate_synth"/>
</dbReference>
<organism evidence="8 9">
    <name type="scientific">Desulfurobacterium atlanticum</name>
    <dbReference type="NCBI Taxonomy" id="240169"/>
    <lineage>
        <taxon>Bacteria</taxon>
        <taxon>Pseudomonadati</taxon>
        <taxon>Aquificota</taxon>
        <taxon>Aquificia</taxon>
        <taxon>Desulfurobacteriales</taxon>
        <taxon>Desulfurobacteriaceae</taxon>
        <taxon>Desulfurobacterium</taxon>
    </lineage>
</organism>
<evidence type="ECO:0000256" key="4">
    <source>
        <dbReference type="ARBA" id="ARBA00022741"/>
    </source>
</evidence>
<comment type="similarity">
    <text evidence="1">Belongs to the folylpolyglutamate synthase family.</text>
</comment>
<dbReference type="InterPro" id="IPR036565">
    <property type="entry name" value="Mur-like_cat_sf"/>
</dbReference>
<keyword evidence="4" id="KW-0547">Nucleotide-binding</keyword>
<evidence type="ECO:0000313" key="8">
    <source>
        <dbReference type="EMBL" id="SNR92245.1"/>
    </source>
</evidence>
<gene>
    <name evidence="8" type="ORF">SAMN06265340_11717</name>
</gene>
<dbReference type="Proteomes" id="UP000198405">
    <property type="component" value="Unassembled WGS sequence"/>
</dbReference>
<dbReference type="InterPro" id="IPR013221">
    <property type="entry name" value="Mur_ligase_cen"/>
</dbReference>
<dbReference type="GO" id="GO:0005737">
    <property type="term" value="C:cytoplasm"/>
    <property type="evidence" value="ECO:0007669"/>
    <property type="project" value="TreeGrafter"/>
</dbReference>
<dbReference type="GO" id="GO:0046872">
    <property type="term" value="F:metal ion binding"/>
    <property type="evidence" value="ECO:0007669"/>
    <property type="project" value="UniProtKB-KW"/>
</dbReference>